<evidence type="ECO:0000256" key="3">
    <source>
        <dbReference type="ARBA" id="ARBA00022692"/>
    </source>
</evidence>
<dbReference type="PANTHER" id="PTHR38459:SF1">
    <property type="entry name" value="PROPHAGE BACTOPRENOL-LINKED GLUCOSE TRANSLOCASE HOMOLOG"/>
    <property type="match status" value="1"/>
</dbReference>
<feature type="transmembrane region" description="Helical" evidence="6">
    <location>
        <begin position="73"/>
        <end position="94"/>
    </location>
</feature>
<comment type="similarity">
    <text evidence="2">Belongs to the GtrA family.</text>
</comment>
<feature type="transmembrane region" description="Helical" evidence="6">
    <location>
        <begin position="14"/>
        <end position="35"/>
    </location>
</feature>
<dbReference type="PANTHER" id="PTHR38459">
    <property type="entry name" value="PROPHAGE BACTOPRENOL-LINKED GLUCOSE TRANSLOCASE HOMOLOG"/>
    <property type="match status" value="1"/>
</dbReference>
<evidence type="ECO:0000256" key="1">
    <source>
        <dbReference type="ARBA" id="ARBA00004141"/>
    </source>
</evidence>
<comment type="subcellular location">
    <subcellularLocation>
        <location evidence="1">Membrane</location>
        <topology evidence="1">Multi-pass membrane protein</topology>
    </subcellularLocation>
</comment>
<feature type="domain" description="GtrA/DPMS transmembrane" evidence="7">
    <location>
        <begin position="16"/>
        <end position="140"/>
    </location>
</feature>
<accession>A0A3D9SCK8</accession>
<dbReference type="Proteomes" id="UP000256304">
    <property type="component" value="Unassembled WGS sequence"/>
</dbReference>
<evidence type="ECO:0000256" key="4">
    <source>
        <dbReference type="ARBA" id="ARBA00022989"/>
    </source>
</evidence>
<dbReference type="AlphaFoldDB" id="A0A3D9SCK8"/>
<proteinExistence type="inferred from homology"/>
<evidence type="ECO:0000313" key="8">
    <source>
        <dbReference type="EMBL" id="REE91621.1"/>
    </source>
</evidence>
<evidence type="ECO:0000256" key="5">
    <source>
        <dbReference type="ARBA" id="ARBA00023136"/>
    </source>
</evidence>
<keyword evidence="5 6" id="KW-0472">Membrane</keyword>
<dbReference type="RefSeq" id="WP_116187960.1">
    <property type="nucleotide sequence ID" value="NZ_QTTN01000004.1"/>
</dbReference>
<reference evidence="8 9" key="1">
    <citation type="submission" date="2018-08" db="EMBL/GenBank/DDBJ databases">
        <title>Genomic Encyclopedia of Type Strains, Phase III (KMG-III): the genomes of soil and plant-associated and newly described type strains.</title>
        <authorList>
            <person name="Whitman W."/>
        </authorList>
    </citation>
    <scope>NUCLEOTIDE SEQUENCE [LARGE SCALE GENOMIC DNA]</scope>
    <source>
        <strain evidence="8 9">CGMCC 1.10966</strain>
    </source>
</reference>
<protein>
    <submittedName>
        <fullName evidence="8">Putative flippase GtrA</fullName>
    </submittedName>
</protein>
<keyword evidence="4 6" id="KW-1133">Transmembrane helix</keyword>
<organism evidence="8 9">
    <name type="scientific">Paenibacillus taihuensis</name>
    <dbReference type="NCBI Taxonomy" id="1156355"/>
    <lineage>
        <taxon>Bacteria</taxon>
        <taxon>Bacillati</taxon>
        <taxon>Bacillota</taxon>
        <taxon>Bacilli</taxon>
        <taxon>Bacillales</taxon>
        <taxon>Paenibacillaceae</taxon>
        <taxon>Paenibacillus</taxon>
    </lineage>
</organism>
<evidence type="ECO:0000256" key="6">
    <source>
        <dbReference type="SAM" id="Phobius"/>
    </source>
</evidence>
<gene>
    <name evidence="8" type="ORF">A8990_104129</name>
</gene>
<dbReference type="InterPro" id="IPR007267">
    <property type="entry name" value="GtrA_DPMS_TM"/>
</dbReference>
<dbReference type="GO" id="GO:0000271">
    <property type="term" value="P:polysaccharide biosynthetic process"/>
    <property type="evidence" value="ECO:0007669"/>
    <property type="project" value="InterPro"/>
</dbReference>
<comment type="caution">
    <text evidence="8">The sequence shown here is derived from an EMBL/GenBank/DDBJ whole genome shotgun (WGS) entry which is preliminary data.</text>
</comment>
<dbReference type="Pfam" id="PF04138">
    <property type="entry name" value="GtrA_DPMS_TM"/>
    <property type="match status" value="1"/>
</dbReference>
<feature type="transmembrane region" description="Helical" evidence="6">
    <location>
        <begin position="41"/>
        <end position="61"/>
    </location>
</feature>
<keyword evidence="3 6" id="KW-0812">Transmembrane</keyword>
<keyword evidence="9" id="KW-1185">Reference proteome</keyword>
<feature type="transmembrane region" description="Helical" evidence="6">
    <location>
        <begin position="114"/>
        <end position="133"/>
    </location>
</feature>
<sequence length="151" mass="17219">MMIKNPRGLLEKPFIRYLIIGVFNTLIGLSVTYGTLHLLAFSYWGSTFTGNSVGAIVSYTLNRKFTFNNRGRIFRTFLLFVLAILFCYVSSYYIGLKLVQLAGMMQFMHLSSNAAKDIAVIISTGLYTVMNYFGQKLIVFRETENRYEASN</sequence>
<evidence type="ECO:0000256" key="2">
    <source>
        <dbReference type="ARBA" id="ARBA00009399"/>
    </source>
</evidence>
<dbReference type="GO" id="GO:0005886">
    <property type="term" value="C:plasma membrane"/>
    <property type="evidence" value="ECO:0007669"/>
    <property type="project" value="TreeGrafter"/>
</dbReference>
<dbReference type="InterPro" id="IPR051401">
    <property type="entry name" value="GtrA_CellWall_Glycosyl"/>
</dbReference>
<dbReference type="OrthoDB" id="9812049at2"/>
<dbReference type="EMBL" id="QTTN01000004">
    <property type="protein sequence ID" value="REE91621.1"/>
    <property type="molecule type" value="Genomic_DNA"/>
</dbReference>
<evidence type="ECO:0000313" key="9">
    <source>
        <dbReference type="Proteomes" id="UP000256304"/>
    </source>
</evidence>
<name>A0A3D9SCK8_9BACL</name>
<evidence type="ECO:0000259" key="7">
    <source>
        <dbReference type="Pfam" id="PF04138"/>
    </source>
</evidence>